<evidence type="ECO:0000313" key="3">
    <source>
        <dbReference type="Proteomes" id="UP001348098"/>
    </source>
</evidence>
<dbReference type="InterPro" id="IPR046080">
    <property type="entry name" value="DUF6098"/>
</dbReference>
<feature type="region of interest" description="Disordered" evidence="1">
    <location>
        <begin position="62"/>
        <end position="81"/>
    </location>
</feature>
<comment type="caution">
    <text evidence="2">The sequence shown here is derived from an EMBL/GenBank/DDBJ whole genome shotgun (WGS) entry which is preliminary data.</text>
</comment>
<name>A0ABU6AUE0_9NOCA</name>
<organism evidence="2 3">
    <name type="scientific">Nocardia implantans</name>
    <dbReference type="NCBI Taxonomy" id="3108168"/>
    <lineage>
        <taxon>Bacteria</taxon>
        <taxon>Bacillati</taxon>
        <taxon>Actinomycetota</taxon>
        <taxon>Actinomycetes</taxon>
        <taxon>Mycobacteriales</taxon>
        <taxon>Nocardiaceae</taxon>
        <taxon>Nocardia</taxon>
    </lineage>
</organism>
<sequence>MSGAKSETVDANERRRSPDARHAGTAAHGRRLGADELPILRRLSEVTEFIERTEETVYLRYSRGPEHDRQAGGSRDYEADHEMPGLSVSTIEPEEWWTRAAVDWIARRIHQYADLGAEHDRYAWLLTGRVAGFGPDHEPLLTDIRPLARLTSGVLAEAAQWYHRRFHVGRDSTGSDHGSDTA</sequence>
<dbReference type="Pfam" id="PF19593">
    <property type="entry name" value="DUF6098"/>
    <property type="match status" value="1"/>
</dbReference>
<dbReference type="Proteomes" id="UP001348098">
    <property type="component" value="Unassembled WGS sequence"/>
</dbReference>
<feature type="compositionally biased region" description="Basic and acidic residues" evidence="1">
    <location>
        <begin position="7"/>
        <end position="22"/>
    </location>
</feature>
<evidence type="ECO:0000256" key="1">
    <source>
        <dbReference type="SAM" id="MobiDB-lite"/>
    </source>
</evidence>
<gene>
    <name evidence="2" type="ORF">U3653_13870</name>
</gene>
<dbReference type="EMBL" id="JAYKYQ010000005">
    <property type="protein sequence ID" value="MEB3511110.1"/>
    <property type="molecule type" value="Genomic_DNA"/>
</dbReference>
<feature type="region of interest" description="Disordered" evidence="1">
    <location>
        <begin position="1"/>
        <end position="29"/>
    </location>
</feature>
<accession>A0ABU6AUE0</accession>
<evidence type="ECO:0000313" key="2">
    <source>
        <dbReference type="EMBL" id="MEB3511110.1"/>
    </source>
</evidence>
<dbReference type="RefSeq" id="WP_323123981.1">
    <property type="nucleotide sequence ID" value="NZ_JAYESH010000002.1"/>
</dbReference>
<reference evidence="2 3" key="1">
    <citation type="submission" date="2023-12" db="EMBL/GenBank/DDBJ databases">
        <title>novel species in genus Nocarida.</title>
        <authorList>
            <person name="Li Z."/>
        </authorList>
    </citation>
    <scope>NUCLEOTIDE SEQUENCE [LARGE SCALE GENOMIC DNA]</scope>
    <source>
        <strain evidence="2 3">CDC186</strain>
    </source>
</reference>
<keyword evidence="3" id="KW-1185">Reference proteome</keyword>
<protein>
    <submittedName>
        <fullName evidence="2">DUF6098 family protein</fullName>
    </submittedName>
</protein>
<proteinExistence type="predicted"/>